<proteinExistence type="predicted"/>
<dbReference type="PANTHER" id="PTHR33164">
    <property type="entry name" value="TRANSCRIPTIONAL REGULATOR, MARR FAMILY"/>
    <property type="match status" value="1"/>
</dbReference>
<keyword evidence="2" id="KW-0238">DNA-binding</keyword>
<evidence type="ECO:0000313" key="6">
    <source>
        <dbReference type="Proteomes" id="UP000594681"/>
    </source>
</evidence>
<sequence>MIEPGTESPSTFEDALKVASRLQPSLNKLMVIFQRTTEGSSLTTSQVSIMNQLRSRGPSRVSVIAQAELIRMPTASNALYQLEMRGLVERMRDETDRRGVLVALTPKGEEELDVVSHERSEALAQIMRWLPPEELEQAHTLADLVTHLANVYNPTAGYKIRP</sequence>
<evidence type="ECO:0000313" key="5">
    <source>
        <dbReference type="EMBL" id="QPK79072.1"/>
    </source>
</evidence>
<dbReference type="EMBL" id="CP064954">
    <property type="protein sequence ID" value="QPK79072.1"/>
    <property type="molecule type" value="Genomic_DNA"/>
</dbReference>
<protein>
    <submittedName>
        <fullName evidence="5">MarR family transcriptional regulator</fullName>
    </submittedName>
</protein>
<dbReference type="Pfam" id="PF01047">
    <property type="entry name" value="MarR"/>
    <property type="match status" value="1"/>
</dbReference>
<dbReference type="InterPro" id="IPR036388">
    <property type="entry name" value="WH-like_DNA-bd_sf"/>
</dbReference>
<dbReference type="PROSITE" id="PS01117">
    <property type="entry name" value="HTH_MARR_1"/>
    <property type="match status" value="1"/>
</dbReference>
<dbReference type="Proteomes" id="UP000594681">
    <property type="component" value="Chromosome"/>
</dbReference>
<dbReference type="KEGG" id="cliz:G7Y31_11370"/>
<dbReference type="PROSITE" id="PS50995">
    <property type="entry name" value="HTH_MARR_2"/>
    <property type="match status" value="1"/>
</dbReference>
<feature type="domain" description="HTH marR-type" evidence="4">
    <location>
        <begin position="19"/>
        <end position="150"/>
    </location>
</feature>
<keyword evidence="1" id="KW-0805">Transcription regulation</keyword>
<dbReference type="RefSeq" id="WP_165009883.1">
    <property type="nucleotide sequence ID" value="NZ_CP064954.1"/>
</dbReference>
<dbReference type="Gene3D" id="1.10.10.10">
    <property type="entry name" value="Winged helix-like DNA-binding domain superfamily/Winged helix DNA-binding domain"/>
    <property type="match status" value="1"/>
</dbReference>
<dbReference type="GO" id="GO:0003700">
    <property type="term" value="F:DNA-binding transcription factor activity"/>
    <property type="evidence" value="ECO:0007669"/>
    <property type="project" value="InterPro"/>
</dbReference>
<reference evidence="5 6" key="1">
    <citation type="submission" date="2020-11" db="EMBL/GenBank/DDBJ databases">
        <title>Corynebacterium sp. ZJ-599.</title>
        <authorList>
            <person name="Zhou J."/>
        </authorList>
    </citation>
    <scope>NUCLEOTIDE SEQUENCE [LARGE SCALE GENOMIC DNA]</scope>
    <source>
        <strain evidence="5 6">ZJ-599</strain>
    </source>
</reference>
<gene>
    <name evidence="5" type="ORF">G7Y31_11370</name>
</gene>
<dbReference type="AlphaFoldDB" id="A0A7T0KEE4"/>
<dbReference type="InterPro" id="IPR036390">
    <property type="entry name" value="WH_DNA-bd_sf"/>
</dbReference>
<name>A0A7T0KEE4_9CORY</name>
<dbReference type="SMART" id="SM00347">
    <property type="entry name" value="HTH_MARR"/>
    <property type="match status" value="1"/>
</dbReference>
<dbReference type="GO" id="GO:0003677">
    <property type="term" value="F:DNA binding"/>
    <property type="evidence" value="ECO:0007669"/>
    <property type="project" value="UniProtKB-KW"/>
</dbReference>
<keyword evidence="6" id="KW-1185">Reference proteome</keyword>
<dbReference type="SUPFAM" id="SSF46785">
    <property type="entry name" value="Winged helix' DNA-binding domain"/>
    <property type="match status" value="1"/>
</dbReference>
<evidence type="ECO:0000256" key="3">
    <source>
        <dbReference type="ARBA" id="ARBA00023163"/>
    </source>
</evidence>
<dbReference type="GO" id="GO:0006950">
    <property type="term" value="P:response to stress"/>
    <property type="evidence" value="ECO:0007669"/>
    <property type="project" value="TreeGrafter"/>
</dbReference>
<dbReference type="InterPro" id="IPR000835">
    <property type="entry name" value="HTH_MarR-typ"/>
</dbReference>
<dbReference type="PRINTS" id="PR00598">
    <property type="entry name" value="HTHMARR"/>
</dbReference>
<evidence type="ECO:0000259" key="4">
    <source>
        <dbReference type="PROSITE" id="PS50995"/>
    </source>
</evidence>
<organism evidence="5 6">
    <name type="scientific">Corynebacterium lizhenjunii</name>
    <dbReference type="NCBI Taxonomy" id="2709394"/>
    <lineage>
        <taxon>Bacteria</taxon>
        <taxon>Bacillati</taxon>
        <taxon>Actinomycetota</taxon>
        <taxon>Actinomycetes</taxon>
        <taxon>Mycobacteriales</taxon>
        <taxon>Corynebacteriaceae</taxon>
        <taxon>Corynebacterium</taxon>
    </lineage>
</organism>
<dbReference type="InterPro" id="IPR023187">
    <property type="entry name" value="Tscrpt_reg_MarR-type_CS"/>
</dbReference>
<keyword evidence="3" id="KW-0804">Transcription</keyword>
<accession>A0A7T0KEE4</accession>
<dbReference type="InterPro" id="IPR039422">
    <property type="entry name" value="MarR/SlyA-like"/>
</dbReference>
<evidence type="ECO:0000256" key="2">
    <source>
        <dbReference type="ARBA" id="ARBA00023125"/>
    </source>
</evidence>
<dbReference type="PANTHER" id="PTHR33164:SF43">
    <property type="entry name" value="HTH-TYPE TRANSCRIPTIONAL REPRESSOR YETL"/>
    <property type="match status" value="1"/>
</dbReference>
<evidence type="ECO:0000256" key="1">
    <source>
        <dbReference type="ARBA" id="ARBA00023015"/>
    </source>
</evidence>